<feature type="region of interest" description="Disordered" evidence="1">
    <location>
        <begin position="1"/>
        <end position="115"/>
    </location>
</feature>
<proteinExistence type="predicted"/>
<reference evidence="2" key="1">
    <citation type="journal article" date="2022" name="bioRxiv">
        <title>Sequencing and chromosome-scale assembly of the giantPleurodeles waltlgenome.</title>
        <authorList>
            <person name="Brown T."/>
            <person name="Elewa A."/>
            <person name="Iarovenko S."/>
            <person name="Subramanian E."/>
            <person name="Araus A.J."/>
            <person name="Petzold A."/>
            <person name="Susuki M."/>
            <person name="Suzuki K.-i.T."/>
            <person name="Hayashi T."/>
            <person name="Toyoda A."/>
            <person name="Oliveira C."/>
            <person name="Osipova E."/>
            <person name="Leigh N.D."/>
            <person name="Simon A."/>
            <person name="Yun M.H."/>
        </authorList>
    </citation>
    <scope>NUCLEOTIDE SEQUENCE</scope>
    <source>
        <strain evidence="2">20211129_DDA</strain>
        <tissue evidence="2">Liver</tissue>
    </source>
</reference>
<name>A0AAV7TWV0_PLEWA</name>
<organism evidence="2 3">
    <name type="scientific">Pleurodeles waltl</name>
    <name type="common">Iberian ribbed newt</name>
    <dbReference type="NCBI Taxonomy" id="8319"/>
    <lineage>
        <taxon>Eukaryota</taxon>
        <taxon>Metazoa</taxon>
        <taxon>Chordata</taxon>
        <taxon>Craniata</taxon>
        <taxon>Vertebrata</taxon>
        <taxon>Euteleostomi</taxon>
        <taxon>Amphibia</taxon>
        <taxon>Batrachia</taxon>
        <taxon>Caudata</taxon>
        <taxon>Salamandroidea</taxon>
        <taxon>Salamandridae</taxon>
        <taxon>Pleurodelinae</taxon>
        <taxon>Pleurodeles</taxon>
    </lineage>
</organism>
<evidence type="ECO:0000313" key="3">
    <source>
        <dbReference type="Proteomes" id="UP001066276"/>
    </source>
</evidence>
<protein>
    <submittedName>
        <fullName evidence="2">Uncharacterized protein</fullName>
    </submittedName>
</protein>
<comment type="caution">
    <text evidence="2">The sequence shown here is derived from an EMBL/GenBank/DDBJ whole genome shotgun (WGS) entry which is preliminary data.</text>
</comment>
<feature type="compositionally biased region" description="Basic residues" evidence="1">
    <location>
        <begin position="1"/>
        <end position="11"/>
    </location>
</feature>
<evidence type="ECO:0000256" key="1">
    <source>
        <dbReference type="SAM" id="MobiDB-lite"/>
    </source>
</evidence>
<accession>A0AAV7TWV0</accession>
<keyword evidence="3" id="KW-1185">Reference proteome</keyword>
<feature type="compositionally biased region" description="Low complexity" evidence="1">
    <location>
        <begin position="12"/>
        <end position="28"/>
    </location>
</feature>
<evidence type="ECO:0000313" key="2">
    <source>
        <dbReference type="EMBL" id="KAJ1180950.1"/>
    </source>
</evidence>
<dbReference type="AlphaFoldDB" id="A0AAV7TWV0"/>
<dbReference type="EMBL" id="JANPWB010000006">
    <property type="protein sequence ID" value="KAJ1180950.1"/>
    <property type="molecule type" value="Genomic_DNA"/>
</dbReference>
<gene>
    <name evidence="2" type="ORF">NDU88_006161</name>
</gene>
<dbReference type="Proteomes" id="UP001066276">
    <property type="component" value="Chromosome 3_2"/>
</dbReference>
<sequence length="115" mass="13006">MPHGRIQRRPRGPGLAAVRRAAPRLAPRQARHRRSSSGPDNGPRPLPPQWHVPQGGDHPVLRLPRTPEGPSRKALKAQGRSRPEAPRSRLTSRGRWLRQCRPPAPPRRSMGPWHR</sequence>